<dbReference type="GO" id="GO:0046872">
    <property type="term" value="F:metal ion binding"/>
    <property type="evidence" value="ECO:0007669"/>
    <property type="project" value="UniProtKB-KW"/>
</dbReference>
<protein>
    <submittedName>
        <fullName evidence="5">2-dehydro-3-deoxyglucarate aldolase</fullName>
    </submittedName>
</protein>
<dbReference type="Pfam" id="PF03328">
    <property type="entry name" value="HpcH_HpaI"/>
    <property type="match status" value="1"/>
</dbReference>
<dbReference type="InterPro" id="IPR015813">
    <property type="entry name" value="Pyrv/PenolPyrv_kinase-like_dom"/>
</dbReference>
<sequence length="280" mass="30023">MSSTRTTPPNLFKQRLMSGEQQIGLWSVLANGYTAELLAGSGYDWLLIDAEHGPNDLRSVLEQLQGIAAAGAVLGADIADLSQPVVRLPHGDTVLIKQYLEIGVRNLMIPMVDTPEQAAALVRAVRYPPRGVRGMGSALGRSSRWGRLTDYVEMSDDNVCLILQVETRKALENIEAIAALDGVDGILLGPADLAADLGHRDERDHPEVTRALRRAVDAIRAAGKPAGIMLTDVEATQEWLRQGVSFAGVGVDSSLLVRAADDLLRRFRPAGDAGPAATAY</sequence>
<dbReference type="Proteomes" id="UP000286208">
    <property type="component" value="Unassembled WGS sequence"/>
</dbReference>
<proteinExistence type="inferred from homology"/>
<dbReference type="GO" id="GO:0005737">
    <property type="term" value="C:cytoplasm"/>
    <property type="evidence" value="ECO:0007669"/>
    <property type="project" value="TreeGrafter"/>
</dbReference>
<keyword evidence="6" id="KW-1185">Reference proteome</keyword>
<dbReference type="GO" id="GO:0016832">
    <property type="term" value="F:aldehyde-lyase activity"/>
    <property type="evidence" value="ECO:0007669"/>
    <property type="project" value="UniProtKB-ARBA"/>
</dbReference>
<dbReference type="RefSeq" id="WP_127915343.1">
    <property type="nucleotide sequence ID" value="NZ_RKLP01000003.1"/>
</dbReference>
<dbReference type="PANTHER" id="PTHR30502">
    <property type="entry name" value="2-KETO-3-DEOXY-L-RHAMNONATE ALDOLASE"/>
    <property type="match status" value="1"/>
</dbReference>
<dbReference type="EMBL" id="RKLP01000003">
    <property type="protein sequence ID" value="RVW09962.1"/>
    <property type="molecule type" value="Genomic_DNA"/>
</dbReference>
<dbReference type="PANTHER" id="PTHR30502:SF0">
    <property type="entry name" value="PHOSPHOENOLPYRUVATE CARBOXYLASE FAMILY PROTEIN"/>
    <property type="match status" value="1"/>
</dbReference>
<evidence type="ECO:0000313" key="5">
    <source>
        <dbReference type="EMBL" id="RVW09962.1"/>
    </source>
</evidence>
<accession>A0A438BGC8</accession>
<evidence type="ECO:0000256" key="2">
    <source>
        <dbReference type="ARBA" id="ARBA00022723"/>
    </source>
</evidence>
<evidence type="ECO:0000259" key="4">
    <source>
        <dbReference type="Pfam" id="PF03328"/>
    </source>
</evidence>
<reference evidence="5 6" key="1">
    <citation type="submission" date="2018-11" db="EMBL/GenBank/DDBJ databases">
        <title>Rhodococcus spongicola sp. nov. and Rhodococcus xishaensis sp. nov. from marine sponges.</title>
        <authorList>
            <person name="Li L."/>
            <person name="Lin H.W."/>
        </authorList>
    </citation>
    <scope>NUCLEOTIDE SEQUENCE [LARGE SCALE GENOMIC DNA]</scope>
    <source>
        <strain evidence="5 6">CCTCC AB2014297</strain>
    </source>
</reference>
<dbReference type="OrthoDB" id="86160at2"/>
<keyword evidence="2" id="KW-0479">Metal-binding</keyword>
<feature type="domain" description="HpcH/HpaI aldolase/citrate lyase" evidence="4">
    <location>
        <begin position="22"/>
        <end position="258"/>
    </location>
</feature>
<comment type="caution">
    <text evidence="5">The sequence shown here is derived from an EMBL/GenBank/DDBJ whole genome shotgun (WGS) entry which is preliminary data.</text>
</comment>
<dbReference type="InterPro" id="IPR050251">
    <property type="entry name" value="HpcH-HpaI_aldolase"/>
</dbReference>
<dbReference type="SUPFAM" id="SSF51621">
    <property type="entry name" value="Phosphoenolpyruvate/pyruvate domain"/>
    <property type="match status" value="1"/>
</dbReference>
<name>A0A438BGC8_9NOCA</name>
<keyword evidence="3" id="KW-0456">Lyase</keyword>
<dbReference type="FunFam" id="3.20.20.60:FF:000004">
    <property type="entry name" value="5-keto-4-deoxy-D-glucarate aldolase"/>
    <property type="match status" value="1"/>
</dbReference>
<evidence type="ECO:0000256" key="1">
    <source>
        <dbReference type="ARBA" id="ARBA00005568"/>
    </source>
</evidence>
<dbReference type="InterPro" id="IPR040442">
    <property type="entry name" value="Pyrv_kinase-like_dom_sf"/>
</dbReference>
<evidence type="ECO:0000256" key="3">
    <source>
        <dbReference type="ARBA" id="ARBA00023239"/>
    </source>
</evidence>
<dbReference type="Gene3D" id="3.20.20.60">
    <property type="entry name" value="Phosphoenolpyruvate-binding domains"/>
    <property type="match status" value="1"/>
</dbReference>
<dbReference type="AlphaFoldDB" id="A0A438BGC8"/>
<evidence type="ECO:0000313" key="6">
    <source>
        <dbReference type="Proteomes" id="UP000286208"/>
    </source>
</evidence>
<dbReference type="InterPro" id="IPR005000">
    <property type="entry name" value="Aldolase/citrate-lyase_domain"/>
</dbReference>
<organism evidence="5 6">
    <name type="scientific">Prescottella agglutinans</name>
    <dbReference type="NCBI Taxonomy" id="1644129"/>
    <lineage>
        <taxon>Bacteria</taxon>
        <taxon>Bacillati</taxon>
        <taxon>Actinomycetota</taxon>
        <taxon>Actinomycetes</taxon>
        <taxon>Mycobacteriales</taxon>
        <taxon>Nocardiaceae</taxon>
        <taxon>Prescottella</taxon>
    </lineage>
</organism>
<gene>
    <name evidence="5" type="ORF">EGT67_06910</name>
</gene>
<comment type="similarity">
    <text evidence="1">Belongs to the HpcH/HpaI aldolase family.</text>
</comment>